<evidence type="ECO:0000256" key="1">
    <source>
        <dbReference type="SAM" id="Phobius"/>
    </source>
</evidence>
<organism evidence="2 3">
    <name type="scientific">Datura stramonium</name>
    <name type="common">Jimsonweed</name>
    <name type="synonym">Common thornapple</name>
    <dbReference type="NCBI Taxonomy" id="4076"/>
    <lineage>
        <taxon>Eukaryota</taxon>
        <taxon>Viridiplantae</taxon>
        <taxon>Streptophyta</taxon>
        <taxon>Embryophyta</taxon>
        <taxon>Tracheophyta</taxon>
        <taxon>Spermatophyta</taxon>
        <taxon>Magnoliopsida</taxon>
        <taxon>eudicotyledons</taxon>
        <taxon>Gunneridae</taxon>
        <taxon>Pentapetalae</taxon>
        <taxon>asterids</taxon>
        <taxon>lamiids</taxon>
        <taxon>Solanales</taxon>
        <taxon>Solanaceae</taxon>
        <taxon>Solanoideae</taxon>
        <taxon>Datureae</taxon>
        <taxon>Datura</taxon>
    </lineage>
</organism>
<keyword evidence="3" id="KW-1185">Reference proteome</keyword>
<keyword evidence="1" id="KW-0812">Transmembrane</keyword>
<dbReference type="Proteomes" id="UP000823775">
    <property type="component" value="Unassembled WGS sequence"/>
</dbReference>
<sequence>MMMMKKSCDDGAGGVLYACLGVLCCVLVVSVIAVVSIRFSVSGSPFRSSVASVNSGTVSIVELQKKVIAAAVANRNPSRAIASDVSFNRNSTFSPIPRKSTVVGEFPARKDDKIEEGLARARAAIRKAAAVGNLSMNPGGIYRNPGAFYQ</sequence>
<protein>
    <submittedName>
        <fullName evidence="2">Uncharacterized protein</fullName>
    </submittedName>
</protein>
<reference evidence="2 3" key="1">
    <citation type="journal article" date="2021" name="BMC Genomics">
        <title>Datura genome reveals duplications of psychoactive alkaloid biosynthetic genes and high mutation rate following tissue culture.</title>
        <authorList>
            <person name="Rajewski A."/>
            <person name="Carter-House D."/>
            <person name="Stajich J."/>
            <person name="Litt A."/>
        </authorList>
    </citation>
    <scope>NUCLEOTIDE SEQUENCE [LARGE SCALE GENOMIC DNA]</scope>
    <source>
        <strain evidence="2">AR-01</strain>
    </source>
</reference>
<evidence type="ECO:0000313" key="3">
    <source>
        <dbReference type="Proteomes" id="UP000823775"/>
    </source>
</evidence>
<name>A0ABS8T9W1_DATST</name>
<keyword evidence="1" id="KW-1133">Transmembrane helix</keyword>
<gene>
    <name evidence="2" type="ORF">HAX54_005644</name>
</gene>
<keyword evidence="1" id="KW-0472">Membrane</keyword>
<evidence type="ECO:0000313" key="2">
    <source>
        <dbReference type="EMBL" id="MCD7467938.1"/>
    </source>
</evidence>
<comment type="caution">
    <text evidence="2">The sequence shown here is derived from an EMBL/GenBank/DDBJ whole genome shotgun (WGS) entry which is preliminary data.</text>
</comment>
<proteinExistence type="predicted"/>
<feature type="transmembrane region" description="Helical" evidence="1">
    <location>
        <begin position="15"/>
        <end position="37"/>
    </location>
</feature>
<dbReference type="EMBL" id="JACEIK010001284">
    <property type="protein sequence ID" value="MCD7467938.1"/>
    <property type="molecule type" value="Genomic_DNA"/>
</dbReference>
<accession>A0ABS8T9W1</accession>